<protein>
    <submittedName>
        <fullName evidence="2">Uncharacterized protein</fullName>
    </submittedName>
</protein>
<organism evidence="2 3">
    <name type="scientific">Xyrichtys novacula</name>
    <name type="common">Pearly razorfish</name>
    <name type="synonym">Hemipteronotus novacula</name>
    <dbReference type="NCBI Taxonomy" id="13765"/>
    <lineage>
        <taxon>Eukaryota</taxon>
        <taxon>Metazoa</taxon>
        <taxon>Chordata</taxon>
        <taxon>Craniata</taxon>
        <taxon>Vertebrata</taxon>
        <taxon>Euteleostomi</taxon>
        <taxon>Actinopterygii</taxon>
        <taxon>Neopterygii</taxon>
        <taxon>Teleostei</taxon>
        <taxon>Neoteleostei</taxon>
        <taxon>Acanthomorphata</taxon>
        <taxon>Eupercaria</taxon>
        <taxon>Labriformes</taxon>
        <taxon>Labridae</taxon>
        <taxon>Xyrichtys</taxon>
    </lineage>
</organism>
<keyword evidence="3" id="KW-1185">Reference proteome</keyword>
<sequence>MTTPPPSPTYPAGFGFDTPPHAAKGSNGDFEEFTFEDLLKLDLQSPLDSPHTVFKTLCDNMLFEANHLTTQSQTTDPLPSLSPLPSSPTHPAGFGVNTPLIHAAESFDEEALEFTSEEVLELFGLESPLDSPRTVFKTLARCCDLLTDDMLYEADHRTTQIQYTDPLPSFSPPSPTYPAGLGFNTTPHPANSGAGQFAEPLAVLPAAQTPFPASVNPQSLLPQVFQIIPVSSLPQTPYKPF</sequence>
<feature type="region of interest" description="Disordered" evidence="1">
    <location>
        <begin position="70"/>
        <end position="90"/>
    </location>
</feature>
<dbReference type="AlphaFoldDB" id="A0AAV1HRN1"/>
<name>A0AAV1HRN1_XYRNO</name>
<evidence type="ECO:0000256" key="1">
    <source>
        <dbReference type="SAM" id="MobiDB-lite"/>
    </source>
</evidence>
<evidence type="ECO:0000313" key="3">
    <source>
        <dbReference type="Proteomes" id="UP001178508"/>
    </source>
</evidence>
<dbReference type="EMBL" id="OY660887">
    <property type="protein sequence ID" value="CAJ1087017.1"/>
    <property type="molecule type" value="Genomic_DNA"/>
</dbReference>
<evidence type="ECO:0000313" key="2">
    <source>
        <dbReference type="EMBL" id="CAJ1087017.1"/>
    </source>
</evidence>
<feature type="region of interest" description="Disordered" evidence="1">
    <location>
        <begin position="1"/>
        <end position="28"/>
    </location>
</feature>
<dbReference type="Proteomes" id="UP001178508">
    <property type="component" value="Chromosome 24"/>
</dbReference>
<proteinExistence type="predicted"/>
<reference evidence="2" key="1">
    <citation type="submission" date="2023-08" db="EMBL/GenBank/DDBJ databases">
        <authorList>
            <person name="Alioto T."/>
            <person name="Alioto T."/>
            <person name="Gomez Garrido J."/>
        </authorList>
    </citation>
    <scope>NUCLEOTIDE SEQUENCE</scope>
</reference>
<gene>
    <name evidence="2" type="ORF">XNOV1_A031048</name>
</gene>
<accession>A0AAV1HRN1</accession>